<accession>A0A8J8P8J9</accession>
<organism evidence="2 3">
    <name type="scientific">Halteria grandinella</name>
    <dbReference type="NCBI Taxonomy" id="5974"/>
    <lineage>
        <taxon>Eukaryota</taxon>
        <taxon>Sar</taxon>
        <taxon>Alveolata</taxon>
        <taxon>Ciliophora</taxon>
        <taxon>Intramacronucleata</taxon>
        <taxon>Spirotrichea</taxon>
        <taxon>Stichotrichia</taxon>
        <taxon>Sporadotrichida</taxon>
        <taxon>Halteriidae</taxon>
        <taxon>Halteria</taxon>
    </lineage>
</organism>
<name>A0A8J8P8J9_HALGN</name>
<keyword evidence="3" id="KW-1185">Reference proteome</keyword>
<protein>
    <submittedName>
        <fullName evidence="2">Uncharacterized protein</fullName>
    </submittedName>
</protein>
<feature type="region of interest" description="Disordered" evidence="1">
    <location>
        <begin position="87"/>
        <end position="108"/>
    </location>
</feature>
<dbReference type="Proteomes" id="UP000785679">
    <property type="component" value="Unassembled WGS sequence"/>
</dbReference>
<dbReference type="EMBL" id="RRYP01000166">
    <property type="protein sequence ID" value="TNV87884.1"/>
    <property type="molecule type" value="Genomic_DNA"/>
</dbReference>
<evidence type="ECO:0000313" key="2">
    <source>
        <dbReference type="EMBL" id="TNV87884.1"/>
    </source>
</evidence>
<reference evidence="2" key="1">
    <citation type="submission" date="2019-06" db="EMBL/GenBank/DDBJ databases">
        <authorList>
            <person name="Zheng W."/>
        </authorList>
    </citation>
    <scope>NUCLEOTIDE SEQUENCE</scope>
    <source>
        <strain evidence="2">QDHG01</strain>
    </source>
</reference>
<gene>
    <name evidence="2" type="ORF">FGO68_gene7957</name>
</gene>
<evidence type="ECO:0000313" key="3">
    <source>
        <dbReference type="Proteomes" id="UP000785679"/>
    </source>
</evidence>
<evidence type="ECO:0000256" key="1">
    <source>
        <dbReference type="SAM" id="MobiDB-lite"/>
    </source>
</evidence>
<comment type="caution">
    <text evidence="2">The sequence shown here is derived from an EMBL/GenBank/DDBJ whole genome shotgun (WGS) entry which is preliminary data.</text>
</comment>
<proteinExistence type="predicted"/>
<dbReference type="AlphaFoldDB" id="A0A8J8P8J9"/>
<sequence length="179" mass="20545">MKSLYQSLIYSLFNLCSLRVSEMYGAQPYPYSSGNSFGNQTVLQGSVIPPYQYGWQNHQHLQIQDQNVKQRDISPIEFALQHNKIRENQKAQQQRVSKTEMKPIIAPSPNDEPWEALYKQRLYNQMLTQMDRNEGLKNMQLMNNPRIRQELLNGGGPTQLPNLTGTSLSPPIGIRNIPS</sequence>
<feature type="region of interest" description="Disordered" evidence="1">
    <location>
        <begin position="152"/>
        <end position="179"/>
    </location>
</feature>
<feature type="compositionally biased region" description="Polar residues" evidence="1">
    <location>
        <begin position="159"/>
        <end position="169"/>
    </location>
</feature>